<proteinExistence type="inferred from homology"/>
<dbReference type="InterPro" id="IPR050490">
    <property type="entry name" value="Bact_solute-bd_prot1"/>
</dbReference>
<feature type="chain" id="PRO_5045692984" evidence="5">
    <location>
        <begin position="22"/>
        <end position="441"/>
    </location>
</feature>
<dbReference type="RefSeq" id="WP_164511168.1">
    <property type="nucleotide sequence ID" value="NZ_JBHSSM010000008.1"/>
</dbReference>
<protein>
    <submittedName>
        <fullName evidence="6">Extracellular solute-binding protein</fullName>
    </submittedName>
</protein>
<reference evidence="7" key="1">
    <citation type="journal article" date="2019" name="Int. J. Syst. Evol. Microbiol.">
        <title>The Global Catalogue of Microorganisms (GCM) 10K type strain sequencing project: providing services to taxonomists for standard genome sequencing and annotation.</title>
        <authorList>
            <consortium name="The Broad Institute Genomics Platform"/>
            <consortium name="The Broad Institute Genome Sequencing Center for Infectious Disease"/>
            <person name="Wu L."/>
            <person name="Ma J."/>
        </authorList>
    </citation>
    <scope>NUCLEOTIDE SEQUENCE [LARGE SCALE GENOMIC DNA]</scope>
    <source>
        <strain evidence="7">CCM 8897</strain>
    </source>
</reference>
<evidence type="ECO:0000256" key="5">
    <source>
        <dbReference type="SAM" id="SignalP"/>
    </source>
</evidence>
<evidence type="ECO:0000256" key="3">
    <source>
        <dbReference type="ARBA" id="ARBA00022448"/>
    </source>
</evidence>
<dbReference type="Gene3D" id="3.40.190.10">
    <property type="entry name" value="Periplasmic binding protein-like II"/>
    <property type="match status" value="2"/>
</dbReference>
<dbReference type="InterPro" id="IPR006059">
    <property type="entry name" value="SBP"/>
</dbReference>
<keyword evidence="3" id="KW-0813">Transport</keyword>
<organism evidence="6 7">
    <name type="scientific">Lapidilactobacillus achengensis</name>
    <dbReference type="NCBI Taxonomy" id="2486000"/>
    <lineage>
        <taxon>Bacteria</taxon>
        <taxon>Bacillati</taxon>
        <taxon>Bacillota</taxon>
        <taxon>Bacilli</taxon>
        <taxon>Lactobacillales</taxon>
        <taxon>Lactobacillaceae</taxon>
        <taxon>Lapidilactobacillus</taxon>
    </lineage>
</organism>
<sequence length="441" mass="49227">MRKYSQSAKLILLIWGVLLLAGCQHTVAGKAESTKPVEITYWHRMTGSWAKSQQKLVNEFNRSQHTYHVVTKSWGSYSKLNKKIKQASKKGTLPVLAQTPYTNIADYVAADLLQPLDQMMYQGKQALSHQELIDINPSFLATGQYNGKQYAMPFSISTRILYYNQALLDEYQLQVPTTWDELLATAAKAKALGLTPITMDHSPDLELESMAFGINQQPVDAQLHVNINTAPNQVLAQMITKSEQNGLIKMAPRDHSFTYDFVKGRTVFGFGSSSAIPELQQAAVQPQTKHQATSHLVWGTTILPEYGGSSTNVLAGNDLVMFKQASKEQRRGAWQFMRFLLQKKQVTDWSMASGYVPVTGSAIQSKRYQAWLKAAPQYHAAIRSIKTSFKAQTFVGYSLYRQTLLATITSVEATPEALSQRQAELQTVAENVITAHQQADN</sequence>
<dbReference type="Pfam" id="PF13416">
    <property type="entry name" value="SBP_bac_8"/>
    <property type="match status" value="1"/>
</dbReference>
<evidence type="ECO:0000256" key="4">
    <source>
        <dbReference type="ARBA" id="ARBA00022729"/>
    </source>
</evidence>
<evidence type="ECO:0000256" key="1">
    <source>
        <dbReference type="ARBA" id="ARBA00004196"/>
    </source>
</evidence>
<evidence type="ECO:0000256" key="2">
    <source>
        <dbReference type="ARBA" id="ARBA00008520"/>
    </source>
</evidence>
<keyword evidence="7" id="KW-1185">Reference proteome</keyword>
<comment type="subcellular location">
    <subcellularLocation>
        <location evidence="1">Cell envelope</location>
    </subcellularLocation>
</comment>
<dbReference type="EMBL" id="JBHSSM010000008">
    <property type="protein sequence ID" value="MFC6314512.1"/>
    <property type="molecule type" value="Genomic_DNA"/>
</dbReference>
<comment type="caution">
    <text evidence="6">The sequence shown here is derived from an EMBL/GenBank/DDBJ whole genome shotgun (WGS) entry which is preliminary data.</text>
</comment>
<comment type="similarity">
    <text evidence="2">Belongs to the bacterial solute-binding protein 1 family.</text>
</comment>
<keyword evidence="4 5" id="KW-0732">Signal</keyword>
<gene>
    <name evidence="6" type="ORF">ACFQHW_02895</name>
</gene>
<dbReference type="PANTHER" id="PTHR43649">
    <property type="entry name" value="ARABINOSE-BINDING PROTEIN-RELATED"/>
    <property type="match status" value="1"/>
</dbReference>
<dbReference type="PANTHER" id="PTHR43649:SF31">
    <property type="entry name" value="SN-GLYCEROL-3-PHOSPHATE-BINDING PERIPLASMIC PROTEIN UGPB"/>
    <property type="match status" value="1"/>
</dbReference>
<accession>A0ABW1UNS1</accession>
<evidence type="ECO:0000313" key="6">
    <source>
        <dbReference type="EMBL" id="MFC6314512.1"/>
    </source>
</evidence>
<dbReference type="PROSITE" id="PS51257">
    <property type="entry name" value="PROKAR_LIPOPROTEIN"/>
    <property type="match status" value="1"/>
</dbReference>
<feature type="signal peptide" evidence="5">
    <location>
        <begin position="1"/>
        <end position="21"/>
    </location>
</feature>
<name>A0ABW1UNS1_9LACO</name>
<dbReference type="Proteomes" id="UP001596310">
    <property type="component" value="Unassembled WGS sequence"/>
</dbReference>
<evidence type="ECO:0000313" key="7">
    <source>
        <dbReference type="Proteomes" id="UP001596310"/>
    </source>
</evidence>
<dbReference type="SUPFAM" id="SSF53850">
    <property type="entry name" value="Periplasmic binding protein-like II"/>
    <property type="match status" value="1"/>
</dbReference>